<evidence type="ECO:0000256" key="2">
    <source>
        <dbReference type="ARBA" id="ARBA00001311"/>
    </source>
</evidence>
<dbReference type="Pfam" id="PF01425">
    <property type="entry name" value="Amidase"/>
    <property type="match status" value="1"/>
</dbReference>
<comment type="catalytic activity">
    <reaction evidence="1 7">
        <text>[protein]-peptidylproline (omega=180) = [protein]-peptidylproline (omega=0)</text>
        <dbReference type="Rhea" id="RHEA:16237"/>
        <dbReference type="Rhea" id="RHEA-COMP:10747"/>
        <dbReference type="Rhea" id="RHEA-COMP:10748"/>
        <dbReference type="ChEBI" id="CHEBI:83833"/>
        <dbReference type="ChEBI" id="CHEBI:83834"/>
        <dbReference type="EC" id="5.2.1.8"/>
    </reaction>
</comment>
<dbReference type="Pfam" id="PF00254">
    <property type="entry name" value="FKBP_C"/>
    <property type="match status" value="1"/>
</dbReference>
<dbReference type="Proteomes" id="UP000284375">
    <property type="component" value="Unassembled WGS sequence"/>
</dbReference>
<evidence type="ECO:0000256" key="6">
    <source>
        <dbReference type="ARBA" id="ARBA00023235"/>
    </source>
</evidence>
<keyword evidence="4" id="KW-0378">Hydrolase</keyword>
<gene>
    <name evidence="11" type="ORF">VSDG_05122</name>
</gene>
<feature type="domain" description="PPIase FKBP-type" evidence="10">
    <location>
        <begin position="40"/>
        <end position="127"/>
    </location>
</feature>
<dbReference type="SUPFAM" id="SSF53335">
    <property type="entry name" value="S-adenosyl-L-methionine-dependent methyltransferases"/>
    <property type="match status" value="1"/>
</dbReference>
<dbReference type="SUPFAM" id="SSF51735">
    <property type="entry name" value="NAD(P)-binding Rossmann-fold domains"/>
    <property type="match status" value="1"/>
</dbReference>
<dbReference type="FunFam" id="3.10.50.40:FF:000006">
    <property type="entry name" value="Peptidyl-prolyl cis-trans isomerase"/>
    <property type="match status" value="1"/>
</dbReference>
<dbReference type="STRING" id="252740.A0A423VXW4"/>
<dbReference type="Gene3D" id="3.10.50.40">
    <property type="match status" value="1"/>
</dbReference>
<comment type="similarity">
    <text evidence="3">Belongs to the amidase family.</text>
</comment>
<dbReference type="InterPro" id="IPR041698">
    <property type="entry name" value="Methyltransf_25"/>
</dbReference>
<dbReference type="InterPro" id="IPR036291">
    <property type="entry name" value="NAD(P)-bd_dom_sf"/>
</dbReference>
<dbReference type="SUPFAM" id="SSF75304">
    <property type="entry name" value="Amidase signature (AS) enzymes"/>
    <property type="match status" value="1"/>
</dbReference>
<dbReference type="GO" id="GO:0004040">
    <property type="term" value="F:amidase activity"/>
    <property type="evidence" value="ECO:0007669"/>
    <property type="project" value="UniProtKB-EC"/>
</dbReference>
<dbReference type="Pfam" id="PF13649">
    <property type="entry name" value="Methyltransf_25"/>
    <property type="match status" value="1"/>
</dbReference>
<dbReference type="InterPro" id="IPR046357">
    <property type="entry name" value="PPIase_dom_sf"/>
</dbReference>
<evidence type="ECO:0000256" key="3">
    <source>
        <dbReference type="ARBA" id="ARBA00009199"/>
    </source>
</evidence>
<accession>A0A423VXW4</accession>
<feature type="chain" id="PRO_5019240205" description="peptidylprolyl isomerase" evidence="9">
    <location>
        <begin position="20"/>
        <end position="1489"/>
    </location>
</feature>
<evidence type="ECO:0000256" key="5">
    <source>
        <dbReference type="ARBA" id="ARBA00023110"/>
    </source>
</evidence>
<dbReference type="PANTHER" id="PTHR46072:SF10">
    <property type="entry name" value="ACETAMIDASE"/>
    <property type="match status" value="1"/>
</dbReference>
<evidence type="ECO:0000256" key="1">
    <source>
        <dbReference type="ARBA" id="ARBA00000971"/>
    </source>
</evidence>
<protein>
    <recommendedName>
        <fullName evidence="7">peptidylprolyl isomerase</fullName>
        <ecNumber evidence="7">5.2.1.8</ecNumber>
    </recommendedName>
</protein>
<dbReference type="Pfam" id="PF08643">
    <property type="entry name" value="DUF1776"/>
    <property type="match status" value="1"/>
</dbReference>
<comment type="caution">
    <text evidence="11">The sequence shown here is derived from an EMBL/GenBank/DDBJ whole genome shotgun (WGS) entry which is preliminary data.</text>
</comment>
<sequence length="1489" mass="163934">MQFFSSLFLLASAAVGALAAEDLKIDVTLPIECDRKTQKGDKVQMHYRGTLADGKKFDASYDRGTPFSFKLGSGQVIKGWDEGLLDMCIGEKRTLTIPPEKGYGQRSMGPIPAGSTLIFETELIGIDGVPKPESIVLKTSLTTDAPVEEATEKVGEKILEVAKTMLMDTDDSQEHNELQLKQKQRADRISSLSAYHGPFTDSDRETVNKSIDEIVQGVQNGIIQPIDILRTYGKVAFKAHQKTNCLTEIMLPDAEKWLQDGSSINLKGPLAGIPVSLKDTIVVGGYDATVGFSSFVGNAPKSDGAIVRLLKDAGAVPYVKTNIPITLLSFESTNDVWGRCTNPHNPKYSPGGSTGGESALLALGGRIGIGSDVAGSVRAPAHFAGCYSLRCSTGRWPKYGMCTSMPGQEGVPSVYSPMARTLDDLTYFTRAVIGMKPWTYDYSVHPLAWRPEVETEFTEKKTFRIGVLRTDGVVDPSPACVRALKMAEGAFVGEGHEIVEINPPDMYRALKVGALLLNADGCKTFRSFMRAGEWEDPGAYQMSWFMRLPRPIKYVYYLWVKYVRRDDIWAGLVRDWHAKTAFENWKLVMEREAYKAEWFEWWDKMGLDFILAPPNATPAVPHDGMRDAVTSCGYTFLFNILDYTAGVLPITHVDKSLDKLPAGLNIKKMNGVSQGAYKLYDAEAMHGLPVGVQVVGRRLEEEKVLAIMKRLESALEAKDHWSSEAYQKSASFVPRLATKVMAWLDPKPDDAILDIGCGDGILDVELAQVLAKGKGKLHGIDSSKTMIDASVKAIQDIGVDNSTFEGRFWDALDMTSHPSLTKQQFTKVFSNAAMHWILKPRDRHEAFFREVRDSLQPGGVFVFEMGGLGNVCEMTTALLLTVGRRIGLEKAVEINPWFFGDEEWARTMMEETVGGWKIEKVEREWRPTTADEGGVEGWIRLMGAKWFEAIGDDKEREDAIHEAVQALEVVCRKPDGGFMISYSPDITDPYQNSQGGQAFTMSADDQQFLDVLSSIPTHVKQYSNEVADVIDRHVDKIADHVRESLSSQEWIPDALRPHARPPPPVAIYLPASLYERAQNWVSRHKILTGFIIFTTGVMVYRGYRKSRYSRKTRRARRARNGGRLEVVVVAGDPKVPLTRSLSLDLERRGFIVYIACNTIDDEVMVQNLSRPDIRPLGIDITDPPSAGASIERFAQHLQTPHAAVPGAKANYLTLKSVILIPSLSYQTSPIATIPPSSFADLFNTHLLHPILTIQAFLPLLTAKLSTPSEKPPPKVIVFTPSIISSISPPFHAPEATVCSALSAFTEVLAGELRPLSIPVTHVQLGTFDFAGFAPSALRSSSAVQPGLLPAPESAETLAWPEAARHTYGRNFVNTSSSAISAGRVRGMRGSSLRDLHNAVFDVIDGSITSGVVRVGLGADLYGFVGKWVPRTLVEWMMGMRRVDELASWQSSYHPSPRSGSETGEGDIGSGSEYINVDSQHAGANVWKEG</sequence>
<feature type="signal peptide" evidence="9">
    <location>
        <begin position="1"/>
        <end position="19"/>
    </location>
</feature>
<dbReference type="GO" id="GO:0003755">
    <property type="term" value="F:peptidyl-prolyl cis-trans isomerase activity"/>
    <property type="evidence" value="ECO:0007669"/>
    <property type="project" value="UniProtKB-KW"/>
</dbReference>
<evidence type="ECO:0000313" key="11">
    <source>
        <dbReference type="EMBL" id="ROV95923.1"/>
    </source>
</evidence>
<evidence type="ECO:0000256" key="8">
    <source>
        <dbReference type="SAM" id="MobiDB-lite"/>
    </source>
</evidence>
<dbReference type="Gene3D" id="3.40.50.150">
    <property type="entry name" value="Vaccinia Virus protein VP39"/>
    <property type="match status" value="1"/>
</dbReference>
<dbReference type="InterPro" id="IPR029063">
    <property type="entry name" value="SAM-dependent_MTases_sf"/>
</dbReference>
<dbReference type="OrthoDB" id="6428749at2759"/>
<reference evidence="11 12" key="1">
    <citation type="submission" date="2015-09" db="EMBL/GenBank/DDBJ databases">
        <title>Host preference determinants of Valsa canker pathogens revealed by comparative genomics.</title>
        <authorList>
            <person name="Yin Z."/>
            <person name="Huang L."/>
        </authorList>
    </citation>
    <scope>NUCLEOTIDE SEQUENCE [LARGE SCALE GENOMIC DNA]</scope>
    <source>
        <strain evidence="11 12">YSFL</strain>
    </source>
</reference>
<keyword evidence="9" id="KW-0732">Signal</keyword>
<name>A0A423VXW4_CYTCH</name>
<organism evidence="11 12">
    <name type="scientific">Cytospora chrysosperma</name>
    <name type="common">Cytospora canker fungus</name>
    <name type="synonym">Sphaeria chrysosperma</name>
    <dbReference type="NCBI Taxonomy" id="252740"/>
    <lineage>
        <taxon>Eukaryota</taxon>
        <taxon>Fungi</taxon>
        <taxon>Dikarya</taxon>
        <taxon>Ascomycota</taxon>
        <taxon>Pezizomycotina</taxon>
        <taxon>Sordariomycetes</taxon>
        <taxon>Sordariomycetidae</taxon>
        <taxon>Diaporthales</taxon>
        <taxon>Cytosporaceae</taxon>
        <taxon>Cytospora</taxon>
    </lineage>
</organism>
<dbReference type="InterPro" id="IPR023631">
    <property type="entry name" value="Amidase_dom"/>
</dbReference>
<feature type="region of interest" description="Disordered" evidence="8">
    <location>
        <begin position="1450"/>
        <end position="1474"/>
    </location>
</feature>
<dbReference type="InterPro" id="IPR001179">
    <property type="entry name" value="PPIase_FKBP_dom"/>
</dbReference>
<dbReference type="InterPro" id="IPR013952">
    <property type="entry name" value="DUF1776_fun"/>
</dbReference>
<dbReference type="EC" id="5.2.1.8" evidence="7"/>
<dbReference type="InterPro" id="IPR036928">
    <property type="entry name" value="AS_sf"/>
</dbReference>
<dbReference type="FunFam" id="3.90.1300.10:FF:000003">
    <property type="entry name" value="Amidase signature enzyme"/>
    <property type="match status" value="1"/>
</dbReference>
<dbReference type="Gene3D" id="3.40.50.720">
    <property type="entry name" value="NAD(P)-binding Rossmann-like Domain"/>
    <property type="match status" value="1"/>
</dbReference>
<keyword evidence="12" id="KW-1185">Reference proteome</keyword>
<dbReference type="SUPFAM" id="SSF54534">
    <property type="entry name" value="FKBP-like"/>
    <property type="match status" value="1"/>
</dbReference>
<dbReference type="PROSITE" id="PS50059">
    <property type="entry name" value="FKBP_PPIASE"/>
    <property type="match status" value="1"/>
</dbReference>
<evidence type="ECO:0000313" key="12">
    <source>
        <dbReference type="Proteomes" id="UP000284375"/>
    </source>
</evidence>
<feature type="compositionally biased region" description="Polar residues" evidence="8">
    <location>
        <begin position="1450"/>
        <end position="1461"/>
    </location>
</feature>
<evidence type="ECO:0000256" key="9">
    <source>
        <dbReference type="SAM" id="SignalP"/>
    </source>
</evidence>
<keyword evidence="6 7" id="KW-0413">Isomerase</keyword>
<dbReference type="PANTHER" id="PTHR46072">
    <property type="entry name" value="AMIDASE-RELATED-RELATED"/>
    <property type="match status" value="1"/>
</dbReference>
<evidence type="ECO:0000259" key="10">
    <source>
        <dbReference type="PROSITE" id="PS50059"/>
    </source>
</evidence>
<proteinExistence type="inferred from homology"/>
<dbReference type="EMBL" id="LJZO01000022">
    <property type="protein sequence ID" value="ROV95923.1"/>
    <property type="molecule type" value="Genomic_DNA"/>
</dbReference>
<keyword evidence="5 7" id="KW-0697">Rotamase</keyword>
<evidence type="ECO:0000256" key="4">
    <source>
        <dbReference type="ARBA" id="ARBA00022801"/>
    </source>
</evidence>
<comment type="catalytic activity">
    <reaction evidence="2">
        <text>a monocarboxylic acid amide + H2O = a monocarboxylate + NH4(+)</text>
        <dbReference type="Rhea" id="RHEA:12020"/>
        <dbReference type="ChEBI" id="CHEBI:15377"/>
        <dbReference type="ChEBI" id="CHEBI:28938"/>
        <dbReference type="ChEBI" id="CHEBI:35757"/>
        <dbReference type="ChEBI" id="CHEBI:83628"/>
        <dbReference type="EC" id="3.5.1.4"/>
    </reaction>
</comment>
<evidence type="ECO:0000256" key="7">
    <source>
        <dbReference type="PROSITE-ProRule" id="PRU00277"/>
    </source>
</evidence>
<dbReference type="Gene3D" id="3.90.1300.10">
    <property type="entry name" value="Amidase signature (AS) domain"/>
    <property type="match status" value="1"/>
</dbReference>
<dbReference type="CDD" id="cd02440">
    <property type="entry name" value="AdoMet_MTases"/>
    <property type="match status" value="1"/>
</dbReference>